<dbReference type="SMART" id="SM00530">
    <property type="entry name" value="HTH_XRE"/>
    <property type="match status" value="1"/>
</dbReference>
<comment type="caution">
    <text evidence="2">The sequence shown here is derived from an EMBL/GenBank/DDBJ whole genome shotgun (WGS) entry which is preliminary data.</text>
</comment>
<dbReference type="GO" id="GO:0003677">
    <property type="term" value="F:DNA binding"/>
    <property type="evidence" value="ECO:0007669"/>
    <property type="project" value="InterPro"/>
</dbReference>
<dbReference type="Pfam" id="PF01381">
    <property type="entry name" value="HTH_3"/>
    <property type="match status" value="1"/>
</dbReference>
<organism evidence="2 3">
    <name type="scientific">Deinococcus aerius</name>
    <dbReference type="NCBI Taxonomy" id="200253"/>
    <lineage>
        <taxon>Bacteria</taxon>
        <taxon>Thermotogati</taxon>
        <taxon>Deinococcota</taxon>
        <taxon>Deinococci</taxon>
        <taxon>Deinococcales</taxon>
        <taxon>Deinococcaceae</taxon>
        <taxon>Deinococcus</taxon>
    </lineage>
</organism>
<feature type="domain" description="HTH cro/C1-type" evidence="1">
    <location>
        <begin position="6"/>
        <end position="62"/>
    </location>
</feature>
<dbReference type="SUPFAM" id="SSF47413">
    <property type="entry name" value="lambda repressor-like DNA-binding domains"/>
    <property type="match status" value="1"/>
</dbReference>
<gene>
    <name evidence="2" type="ORF">DAERI_060141</name>
</gene>
<dbReference type="InterPro" id="IPR001387">
    <property type="entry name" value="Cro/C1-type_HTH"/>
</dbReference>
<dbReference type="CDD" id="cd00093">
    <property type="entry name" value="HTH_XRE"/>
    <property type="match status" value="1"/>
</dbReference>
<name>A0A2I9DLM5_9DEIO</name>
<proteinExistence type="predicted"/>
<dbReference type="Gene3D" id="1.10.260.40">
    <property type="entry name" value="lambda repressor-like DNA-binding domains"/>
    <property type="match status" value="1"/>
</dbReference>
<dbReference type="Proteomes" id="UP000236569">
    <property type="component" value="Unassembled WGS sequence"/>
</dbReference>
<sequence>MLGDQIDRRRRELGLSQRELAQKSGLSPQYISYLISGKRGQRLSVTAATGLAKALRVSKKFLQGESTYVDSPSEKSVTGAS</sequence>
<evidence type="ECO:0000313" key="2">
    <source>
        <dbReference type="EMBL" id="GBF05881.1"/>
    </source>
</evidence>
<dbReference type="EMBL" id="BFAG01000006">
    <property type="protein sequence ID" value="GBF05881.1"/>
    <property type="molecule type" value="Genomic_DNA"/>
</dbReference>
<accession>A0A2I9DLM5</accession>
<dbReference type="RefSeq" id="WP_103129293.1">
    <property type="nucleotide sequence ID" value="NZ_BFAG01000006.1"/>
</dbReference>
<dbReference type="PROSITE" id="PS50943">
    <property type="entry name" value="HTH_CROC1"/>
    <property type="match status" value="1"/>
</dbReference>
<evidence type="ECO:0000313" key="3">
    <source>
        <dbReference type="Proteomes" id="UP000236569"/>
    </source>
</evidence>
<dbReference type="InterPro" id="IPR010982">
    <property type="entry name" value="Lambda_DNA-bd_dom_sf"/>
</dbReference>
<dbReference type="AlphaFoldDB" id="A0A2I9DLM5"/>
<keyword evidence="3" id="KW-1185">Reference proteome</keyword>
<evidence type="ECO:0000259" key="1">
    <source>
        <dbReference type="PROSITE" id="PS50943"/>
    </source>
</evidence>
<dbReference type="OrthoDB" id="9814553at2"/>
<reference evidence="3" key="1">
    <citation type="submission" date="2018-01" db="EMBL/GenBank/DDBJ databases">
        <title>Draft Genome Sequence of the Radioresistant Bacterium Deinococcus aerius TR0125, Isolated from the Higher Atmosphere above Japan.</title>
        <authorList>
            <person name="Satoh K."/>
            <person name="Arai H."/>
            <person name="Sanzen T."/>
            <person name="Kawaguchi Y."/>
            <person name="Hayashi H."/>
            <person name="Yokobori S."/>
            <person name="Yamagishi A."/>
            <person name="Oono Y."/>
            <person name="Narumi I."/>
        </authorList>
    </citation>
    <scope>NUCLEOTIDE SEQUENCE [LARGE SCALE GENOMIC DNA]</scope>
    <source>
        <strain evidence="3">TR0125</strain>
    </source>
</reference>
<protein>
    <submittedName>
        <fullName evidence="2">XRE family transcriptional regulator</fullName>
    </submittedName>
</protein>